<organism evidence="5 6">
    <name type="scientific">Platanthera zijinensis</name>
    <dbReference type="NCBI Taxonomy" id="2320716"/>
    <lineage>
        <taxon>Eukaryota</taxon>
        <taxon>Viridiplantae</taxon>
        <taxon>Streptophyta</taxon>
        <taxon>Embryophyta</taxon>
        <taxon>Tracheophyta</taxon>
        <taxon>Spermatophyta</taxon>
        <taxon>Magnoliopsida</taxon>
        <taxon>Liliopsida</taxon>
        <taxon>Asparagales</taxon>
        <taxon>Orchidaceae</taxon>
        <taxon>Orchidoideae</taxon>
        <taxon>Orchideae</taxon>
        <taxon>Orchidinae</taxon>
        <taxon>Platanthera</taxon>
    </lineage>
</organism>
<accession>A0AAP0GC00</accession>
<dbReference type="Pfam" id="PF13181">
    <property type="entry name" value="TPR_8"/>
    <property type="match status" value="1"/>
</dbReference>
<evidence type="ECO:0000313" key="5">
    <source>
        <dbReference type="EMBL" id="KAK8950726.1"/>
    </source>
</evidence>
<dbReference type="EMBL" id="JBBWWQ010000003">
    <property type="protein sequence ID" value="KAK8950726.1"/>
    <property type="molecule type" value="Genomic_DNA"/>
</dbReference>
<dbReference type="Proteomes" id="UP001418222">
    <property type="component" value="Unassembled WGS sequence"/>
</dbReference>
<feature type="region of interest" description="Disordered" evidence="4">
    <location>
        <begin position="236"/>
        <end position="255"/>
    </location>
</feature>
<evidence type="ECO:0000313" key="6">
    <source>
        <dbReference type="Proteomes" id="UP001418222"/>
    </source>
</evidence>
<dbReference type="InterPro" id="IPR013105">
    <property type="entry name" value="TPR_2"/>
</dbReference>
<reference evidence="5 6" key="1">
    <citation type="journal article" date="2022" name="Nat. Plants">
        <title>Genomes of leafy and leafless Platanthera orchids illuminate the evolution of mycoheterotrophy.</title>
        <authorList>
            <person name="Li M.H."/>
            <person name="Liu K.W."/>
            <person name="Li Z."/>
            <person name="Lu H.C."/>
            <person name="Ye Q.L."/>
            <person name="Zhang D."/>
            <person name="Wang J.Y."/>
            <person name="Li Y.F."/>
            <person name="Zhong Z.M."/>
            <person name="Liu X."/>
            <person name="Yu X."/>
            <person name="Liu D.K."/>
            <person name="Tu X.D."/>
            <person name="Liu B."/>
            <person name="Hao Y."/>
            <person name="Liao X.Y."/>
            <person name="Jiang Y.T."/>
            <person name="Sun W.H."/>
            <person name="Chen J."/>
            <person name="Chen Y.Q."/>
            <person name="Ai Y."/>
            <person name="Zhai J.W."/>
            <person name="Wu S.S."/>
            <person name="Zhou Z."/>
            <person name="Hsiao Y.Y."/>
            <person name="Wu W.L."/>
            <person name="Chen Y.Y."/>
            <person name="Lin Y.F."/>
            <person name="Hsu J.L."/>
            <person name="Li C.Y."/>
            <person name="Wang Z.W."/>
            <person name="Zhao X."/>
            <person name="Zhong W.Y."/>
            <person name="Ma X.K."/>
            <person name="Ma L."/>
            <person name="Huang J."/>
            <person name="Chen G.Z."/>
            <person name="Huang M.Z."/>
            <person name="Huang L."/>
            <person name="Peng D.H."/>
            <person name="Luo Y.B."/>
            <person name="Zou S.Q."/>
            <person name="Chen S.P."/>
            <person name="Lan S."/>
            <person name="Tsai W.C."/>
            <person name="Van de Peer Y."/>
            <person name="Liu Z.J."/>
        </authorList>
    </citation>
    <scope>NUCLEOTIDE SEQUENCE [LARGE SCALE GENOMIC DNA]</scope>
    <source>
        <tissue evidence="5">Leaf</tissue>
    </source>
</reference>
<evidence type="ECO:0000256" key="3">
    <source>
        <dbReference type="PROSITE-ProRule" id="PRU00339"/>
    </source>
</evidence>
<dbReference type="InterPro" id="IPR019734">
    <property type="entry name" value="TPR_rpt"/>
</dbReference>
<dbReference type="Pfam" id="PF07719">
    <property type="entry name" value="TPR_2"/>
    <property type="match status" value="1"/>
</dbReference>
<gene>
    <name evidence="5" type="ORF">KSP39_PZI004147</name>
</gene>
<evidence type="ECO:0000256" key="2">
    <source>
        <dbReference type="ARBA" id="ARBA00022803"/>
    </source>
</evidence>
<feature type="region of interest" description="Disordered" evidence="4">
    <location>
        <begin position="1"/>
        <end position="25"/>
    </location>
</feature>
<feature type="compositionally biased region" description="Pro residues" evidence="4">
    <location>
        <begin position="241"/>
        <end position="255"/>
    </location>
</feature>
<dbReference type="InterPro" id="IPR011990">
    <property type="entry name" value="TPR-like_helical_dom_sf"/>
</dbReference>
<dbReference type="PANTHER" id="PTHR46014:SF1">
    <property type="entry name" value="TETRATRICOPEPTIDE REPEAT PROTEIN 1"/>
    <property type="match status" value="1"/>
</dbReference>
<dbReference type="AlphaFoldDB" id="A0AAP0GC00"/>
<keyword evidence="6" id="KW-1185">Reference proteome</keyword>
<evidence type="ECO:0000256" key="4">
    <source>
        <dbReference type="SAM" id="MobiDB-lite"/>
    </source>
</evidence>
<feature type="repeat" description="TPR" evidence="3">
    <location>
        <begin position="146"/>
        <end position="179"/>
    </location>
</feature>
<dbReference type="PANTHER" id="PTHR46014">
    <property type="entry name" value="TETRATRICOPEPTIDE REPEAT PROTEIN 1"/>
    <property type="match status" value="1"/>
</dbReference>
<evidence type="ECO:0000256" key="1">
    <source>
        <dbReference type="ARBA" id="ARBA00022737"/>
    </source>
</evidence>
<comment type="caution">
    <text evidence="5">The sequence shown here is derived from an EMBL/GenBank/DDBJ whole genome shotgun (WGS) entry which is preliminary data.</text>
</comment>
<keyword evidence="2 3" id="KW-0802">TPR repeat</keyword>
<dbReference type="SUPFAM" id="SSF48452">
    <property type="entry name" value="TPR-like"/>
    <property type="match status" value="1"/>
</dbReference>
<proteinExistence type="predicted"/>
<protein>
    <submittedName>
        <fullName evidence="5">Uncharacterized protein</fullName>
    </submittedName>
</protein>
<dbReference type="SMART" id="SM00028">
    <property type="entry name" value="TPR"/>
    <property type="match status" value="1"/>
</dbReference>
<name>A0AAP0GC00_9ASPA</name>
<keyword evidence="1" id="KW-0677">Repeat</keyword>
<sequence length="255" mass="27858">MSISTPLPSPTPSLCTSSSSSRSPRTLTTYPLTINLGIFLWAYNPTSDCAFTSIAQLLFCAMEEARYLDKELCGPTVLLYSATPPVVAIAETSINSSSPGSPASTCNPLGGLQPPLPVLQILLPTEKYDDAIKECNEALELNPSYVKALLRRAEAHEKLEHYEESIADLKKSMELDPSNDQARKGIRRMEPLAAEKREKLKAEMIAWGPAKGSRVTIASRRSFSFGGLRRRDFSARCRCQSPPPAAKPSPGTPFR</sequence>
<dbReference type="InterPro" id="IPR052769">
    <property type="entry name" value="TPR_domain_protein"/>
</dbReference>
<dbReference type="PROSITE" id="PS50005">
    <property type="entry name" value="TPR"/>
    <property type="match status" value="1"/>
</dbReference>
<dbReference type="Gene3D" id="1.25.40.10">
    <property type="entry name" value="Tetratricopeptide repeat domain"/>
    <property type="match status" value="1"/>
</dbReference>